<dbReference type="CDD" id="cd03429">
    <property type="entry name" value="NUDIX_NADH_pyrophosphatase_Nudt13"/>
    <property type="match status" value="1"/>
</dbReference>
<dbReference type="Pfam" id="PF09296">
    <property type="entry name" value="NUDIX-like"/>
    <property type="match status" value="1"/>
</dbReference>
<dbReference type="Pfam" id="PF00293">
    <property type="entry name" value="NUDIX"/>
    <property type="match status" value="1"/>
</dbReference>
<dbReference type="InterPro" id="IPR049734">
    <property type="entry name" value="NudC-like_C"/>
</dbReference>
<name>A0ABT3CC97_9MYCO</name>
<evidence type="ECO:0000259" key="10">
    <source>
        <dbReference type="PROSITE" id="PS51462"/>
    </source>
</evidence>
<keyword evidence="12" id="KW-1185">Reference proteome</keyword>
<dbReference type="PROSITE" id="PS51462">
    <property type="entry name" value="NUDIX"/>
    <property type="match status" value="1"/>
</dbReference>
<comment type="similarity">
    <text evidence="3">Belongs to the Nudix hydrolase family. NudC subfamily.</text>
</comment>
<accession>A0ABT3CC97</accession>
<dbReference type="Gene3D" id="3.90.79.10">
    <property type="entry name" value="Nucleoside Triphosphate Pyrophosphohydrolase"/>
    <property type="match status" value="1"/>
</dbReference>
<dbReference type="InterPro" id="IPR000086">
    <property type="entry name" value="NUDIX_hydrolase_dom"/>
</dbReference>
<dbReference type="InterPro" id="IPR020084">
    <property type="entry name" value="NUDIX_hydrolase_CS"/>
</dbReference>
<evidence type="ECO:0000256" key="6">
    <source>
        <dbReference type="ARBA" id="ARBA00022801"/>
    </source>
</evidence>
<dbReference type="NCBIfam" id="NF001299">
    <property type="entry name" value="PRK00241.1"/>
    <property type="match status" value="1"/>
</dbReference>
<evidence type="ECO:0000256" key="3">
    <source>
        <dbReference type="ARBA" id="ARBA00009595"/>
    </source>
</evidence>
<dbReference type="Gene3D" id="3.90.79.20">
    <property type="match status" value="1"/>
</dbReference>
<comment type="cofactor">
    <cofactor evidence="1">
        <name>Mg(2+)</name>
        <dbReference type="ChEBI" id="CHEBI:18420"/>
    </cofactor>
</comment>
<organism evidence="11 12">
    <name type="scientific">Mycolicibacterium komossense</name>
    <dbReference type="NCBI Taxonomy" id="1779"/>
    <lineage>
        <taxon>Bacteria</taxon>
        <taxon>Bacillati</taxon>
        <taxon>Actinomycetota</taxon>
        <taxon>Actinomycetes</taxon>
        <taxon>Mycobacteriales</taxon>
        <taxon>Mycobacteriaceae</taxon>
        <taxon>Mycolicibacterium</taxon>
    </lineage>
</organism>
<keyword evidence="6 11" id="KW-0378">Hydrolase</keyword>
<dbReference type="EC" id="3.6.1.22" evidence="4"/>
<evidence type="ECO:0000256" key="7">
    <source>
        <dbReference type="ARBA" id="ARBA00022842"/>
    </source>
</evidence>
<evidence type="ECO:0000256" key="1">
    <source>
        <dbReference type="ARBA" id="ARBA00001946"/>
    </source>
</evidence>
<dbReference type="InterPro" id="IPR050241">
    <property type="entry name" value="NAD-cap_RNA_hydrolase_NudC"/>
</dbReference>
<protein>
    <recommendedName>
        <fullName evidence="4">NAD(+) diphosphatase</fullName>
        <ecNumber evidence="4">3.6.1.22</ecNumber>
    </recommendedName>
</protein>
<keyword evidence="8" id="KW-0520">NAD</keyword>
<sequence>MSTPWRPVTGCSTSAVREKTVVDFQLRNVPLLSRVGADRSDQLRTDIDAAIAGWADAAVLRVDGRGQVLIADGRVLLSDTTGLGGEPPAEAVFLGRIEGGRHVWAIRAELPVPEEGVDANVLDLRRAGTVFDDVSAQLVSSATALLNWHDSARFSAIDGSPTKSVKAGWSRVNTVTGLEEFPRIDPAVICLVHDGADRVVLARQTMWPERMFSLLAGFVEAGESFETCVSREIAEEVGLDVHDVRYLGSQPWPFPRSLMVGFHAQADPAQEFSFNDGEIAEAAWFTRDEVRAALSIGDWSSAEGTQSKLLLPGSISIAREIIESWAWAE</sequence>
<gene>
    <name evidence="11" type="primary">nudC</name>
    <name evidence="11" type="ORF">H7J73_13650</name>
</gene>
<evidence type="ECO:0000256" key="8">
    <source>
        <dbReference type="ARBA" id="ARBA00023027"/>
    </source>
</evidence>
<dbReference type="EMBL" id="JACKTY010000029">
    <property type="protein sequence ID" value="MCV7227074.1"/>
    <property type="molecule type" value="Genomic_DNA"/>
</dbReference>
<dbReference type="PANTHER" id="PTHR42904:SF6">
    <property type="entry name" value="NAD-CAPPED RNA HYDROLASE NUDT12"/>
    <property type="match status" value="1"/>
</dbReference>
<keyword evidence="7" id="KW-0460">Magnesium</keyword>
<dbReference type="SUPFAM" id="SSF55811">
    <property type="entry name" value="Nudix"/>
    <property type="match status" value="1"/>
</dbReference>
<dbReference type="PROSITE" id="PS00893">
    <property type="entry name" value="NUDIX_BOX"/>
    <property type="match status" value="1"/>
</dbReference>
<evidence type="ECO:0000256" key="2">
    <source>
        <dbReference type="ARBA" id="ARBA00001947"/>
    </source>
</evidence>
<evidence type="ECO:0000256" key="9">
    <source>
        <dbReference type="ARBA" id="ARBA00023679"/>
    </source>
</evidence>
<evidence type="ECO:0000313" key="12">
    <source>
        <dbReference type="Proteomes" id="UP001526201"/>
    </source>
</evidence>
<dbReference type="GO" id="GO:0016787">
    <property type="term" value="F:hydrolase activity"/>
    <property type="evidence" value="ECO:0007669"/>
    <property type="project" value="UniProtKB-KW"/>
</dbReference>
<reference evidence="11 12" key="1">
    <citation type="journal article" date="2022" name="BMC Genomics">
        <title>Comparative genome analysis of mycobacteria focusing on tRNA and non-coding RNA.</title>
        <authorList>
            <person name="Behra P.R.K."/>
            <person name="Pettersson B.M.F."/>
            <person name="Ramesh M."/>
            <person name="Das S."/>
            <person name="Dasgupta S."/>
            <person name="Kirsebom L.A."/>
        </authorList>
    </citation>
    <scope>NUCLEOTIDE SEQUENCE [LARGE SCALE GENOMIC DNA]</scope>
    <source>
        <strain evidence="11 12">DSM 44078</strain>
    </source>
</reference>
<feature type="domain" description="Nudix hydrolase" evidence="10">
    <location>
        <begin position="182"/>
        <end position="307"/>
    </location>
</feature>
<dbReference type="PANTHER" id="PTHR42904">
    <property type="entry name" value="NUDIX HYDROLASE, NUDC SUBFAMILY"/>
    <property type="match status" value="1"/>
</dbReference>
<comment type="catalytic activity">
    <reaction evidence="9">
        <text>a 5'-end NAD(+)-phospho-ribonucleoside in mRNA + H2O = a 5'-end phospho-adenosine-phospho-ribonucleoside in mRNA + beta-nicotinamide D-ribonucleotide + 2 H(+)</text>
        <dbReference type="Rhea" id="RHEA:60876"/>
        <dbReference type="Rhea" id="RHEA-COMP:15698"/>
        <dbReference type="Rhea" id="RHEA-COMP:15719"/>
        <dbReference type="ChEBI" id="CHEBI:14649"/>
        <dbReference type="ChEBI" id="CHEBI:15377"/>
        <dbReference type="ChEBI" id="CHEBI:15378"/>
        <dbReference type="ChEBI" id="CHEBI:144029"/>
        <dbReference type="ChEBI" id="CHEBI:144051"/>
    </reaction>
    <physiologicalReaction direction="left-to-right" evidence="9">
        <dbReference type="Rhea" id="RHEA:60877"/>
    </physiologicalReaction>
</comment>
<evidence type="ECO:0000256" key="4">
    <source>
        <dbReference type="ARBA" id="ARBA00012381"/>
    </source>
</evidence>
<evidence type="ECO:0000313" key="11">
    <source>
        <dbReference type="EMBL" id="MCV7227074.1"/>
    </source>
</evidence>
<dbReference type="InterPro" id="IPR015797">
    <property type="entry name" value="NUDIX_hydrolase-like_dom_sf"/>
</dbReference>
<dbReference type="InterPro" id="IPR015375">
    <property type="entry name" value="NADH_PPase-like_N"/>
</dbReference>
<proteinExistence type="inferred from homology"/>
<comment type="caution">
    <text evidence="11">The sequence shown here is derived from an EMBL/GenBank/DDBJ whole genome shotgun (WGS) entry which is preliminary data.</text>
</comment>
<dbReference type="Proteomes" id="UP001526201">
    <property type="component" value="Unassembled WGS sequence"/>
</dbReference>
<keyword evidence="5" id="KW-0479">Metal-binding</keyword>
<comment type="cofactor">
    <cofactor evidence="2">
        <name>Zn(2+)</name>
        <dbReference type="ChEBI" id="CHEBI:29105"/>
    </cofactor>
</comment>
<evidence type="ECO:0000256" key="5">
    <source>
        <dbReference type="ARBA" id="ARBA00022723"/>
    </source>
</evidence>